<dbReference type="Proteomes" id="UP000054007">
    <property type="component" value="Unassembled WGS sequence"/>
</dbReference>
<protein>
    <submittedName>
        <fullName evidence="2">Carbohydrate esterase family 16 protein</fullName>
    </submittedName>
</protein>
<evidence type="ECO:0000256" key="1">
    <source>
        <dbReference type="SAM" id="SignalP"/>
    </source>
</evidence>
<proteinExistence type="predicted"/>
<reference evidence="2 3" key="1">
    <citation type="journal article" date="2015" name="Fungal Genet. Biol.">
        <title>Evolution of novel wood decay mechanisms in Agaricales revealed by the genome sequences of Fistulina hepatica and Cylindrobasidium torrendii.</title>
        <authorList>
            <person name="Floudas D."/>
            <person name="Held B.W."/>
            <person name="Riley R."/>
            <person name="Nagy L.G."/>
            <person name="Koehler G."/>
            <person name="Ransdell A.S."/>
            <person name="Younus H."/>
            <person name="Chow J."/>
            <person name="Chiniquy J."/>
            <person name="Lipzen A."/>
            <person name="Tritt A."/>
            <person name="Sun H."/>
            <person name="Haridas S."/>
            <person name="LaButti K."/>
            <person name="Ohm R.A."/>
            <person name="Kues U."/>
            <person name="Blanchette R.A."/>
            <person name="Grigoriev I.V."/>
            <person name="Minto R.E."/>
            <person name="Hibbett D.S."/>
        </authorList>
    </citation>
    <scope>NUCLEOTIDE SEQUENCE [LARGE SCALE GENOMIC DNA]</scope>
    <source>
        <strain evidence="2 3">FP15055 ss-10</strain>
    </source>
</reference>
<name>A0A0D7BSY9_9AGAR</name>
<accession>A0A0D7BSY9</accession>
<feature type="signal peptide" evidence="1">
    <location>
        <begin position="1"/>
        <end position="18"/>
    </location>
</feature>
<evidence type="ECO:0000313" key="2">
    <source>
        <dbReference type="EMBL" id="KIY73365.1"/>
    </source>
</evidence>
<keyword evidence="3" id="KW-1185">Reference proteome</keyword>
<keyword evidence="1" id="KW-0732">Signal</keyword>
<dbReference type="OrthoDB" id="1600564at2759"/>
<dbReference type="Gene3D" id="3.40.50.1110">
    <property type="entry name" value="SGNH hydrolase"/>
    <property type="match status" value="1"/>
</dbReference>
<dbReference type="InterPro" id="IPR036514">
    <property type="entry name" value="SGNH_hydro_sf"/>
</dbReference>
<gene>
    <name evidence="2" type="ORF">CYLTODRAFT_417052</name>
</gene>
<feature type="chain" id="PRO_5002317295" evidence="1">
    <location>
        <begin position="19"/>
        <end position="300"/>
    </location>
</feature>
<dbReference type="AlphaFoldDB" id="A0A0D7BSY9"/>
<sequence length="300" mass="32202">MLRSTFFSGVFLTLGVRALNLAKDPSCGTMSSDTAVDVNAGIDLSKITTVVAFGDGYTSIDIADGGDSASAPEQSGTDPKAGGRFTNGRVWVEYFASNISATLKDYAVPKTVVSNDLYAKADLSDTRDFLTQSSLFMAQKGRPESDSTLVVLYEGMEDFQRAEVDLADAADNVVFQILKLTSSPFFGKNFLIVDSYGRGNTSDAGEAWKTEIWKGARTAYNTEDISLAFVDMGGLITSMVSSPADFGFENVGPCTVSEDTIEGQCSNPNTTVFYIDNYPSTATHSLMSEYALKVLNDCVI</sequence>
<dbReference type="EMBL" id="KN880436">
    <property type="protein sequence ID" value="KIY73365.1"/>
    <property type="molecule type" value="Genomic_DNA"/>
</dbReference>
<organism evidence="2 3">
    <name type="scientific">Cylindrobasidium torrendii FP15055 ss-10</name>
    <dbReference type="NCBI Taxonomy" id="1314674"/>
    <lineage>
        <taxon>Eukaryota</taxon>
        <taxon>Fungi</taxon>
        <taxon>Dikarya</taxon>
        <taxon>Basidiomycota</taxon>
        <taxon>Agaricomycotina</taxon>
        <taxon>Agaricomycetes</taxon>
        <taxon>Agaricomycetidae</taxon>
        <taxon>Agaricales</taxon>
        <taxon>Marasmiineae</taxon>
        <taxon>Physalacriaceae</taxon>
        <taxon>Cylindrobasidium</taxon>
    </lineage>
</organism>
<evidence type="ECO:0000313" key="3">
    <source>
        <dbReference type="Proteomes" id="UP000054007"/>
    </source>
</evidence>